<dbReference type="EMBL" id="JACHVY010000005">
    <property type="protein sequence ID" value="MBB2903127.1"/>
    <property type="molecule type" value="Genomic_DNA"/>
</dbReference>
<dbReference type="AlphaFoldDB" id="A0A7W4TQC3"/>
<proteinExistence type="predicted"/>
<name>A0A7W4TQC3_KINRA</name>
<organism evidence="1 2">
    <name type="scientific">Kineococcus radiotolerans</name>
    <dbReference type="NCBI Taxonomy" id="131568"/>
    <lineage>
        <taxon>Bacteria</taxon>
        <taxon>Bacillati</taxon>
        <taxon>Actinomycetota</taxon>
        <taxon>Actinomycetes</taxon>
        <taxon>Kineosporiales</taxon>
        <taxon>Kineosporiaceae</taxon>
        <taxon>Kineococcus</taxon>
    </lineage>
</organism>
<evidence type="ECO:0000313" key="2">
    <source>
        <dbReference type="Proteomes" id="UP000533269"/>
    </source>
</evidence>
<gene>
    <name evidence="1" type="ORF">FHR75_003969</name>
</gene>
<evidence type="ECO:0000313" key="1">
    <source>
        <dbReference type="EMBL" id="MBB2903127.1"/>
    </source>
</evidence>
<accession>A0A7W4TQC3</accession>
<sequence>MGIEREEPVTHQRLRVKAWRLPGDTHRTRIPLKLIRLAAVRALFSTGLQHLSAPDITREVLAITGTRTKRRP</sequence>
<comment type="caution">
    <text evidence="1">The sequence shown here is derived from an EMBL/GenBank/DDBJ whole genome shotgun (WGS) entry which is preliminary data.</text>
</comment>
<protein>
    <submittedName>
        <fullName evidence="1">Uncharacterized protein</fullName>
    </submittedName>
</protein>
<dbReference type="Proteomes" id="UP000533269">
    <property type="component" value="Unassembled WGS sequence"/>
</dbReference>
<reference evidence="1 2" key="2">
    <citation type="submission" date="2020-08" db="EMBL/GenBank/DDBJ databases">
        <authorList>
            <person name="Partida-Martinez L."/>
            <person name="Huntemann M."/>
            <person name="Clum A."/>
            <person name="Wang J."/>
            <person name="Palaniappan K."/>
            <person name="Ritter S."/>
            <person name="Chen I.-M."/>
            <person name="Stamatis D."/>
            <person name="Reddy T."/>
            <person name="O'Malley R."/>
            <person name="Daum C."/>
            <person name="Shapiro N."/>
            <person name="Ivanova N."/>
            <person name="Kyrpides N."/>
            <person name="Woyke T."/>
        </authorList>
    </citation>
    <scope>NUCLEOTIDE SEQUENCE [LARGE SCALE GENOMIC DNA]</scope>
    <source>
        <strain evidence="1 2">AS2.23</strain>
    </source>
</reference>
<reference evidence="1 2" key="1">
    <citation type="submission" date="2020-08" db="EMBL/GenBank/DDBJ databases">
        <title>The Agave Microbiome: Exploring the role of microbial communities in plant adaptations to desert environments.</title>
        <authorList>
            <person name="Partida-Martinez L.P."/>
        </authorList>
    </citation>
    <scope>NUCLEOTIDE SEQUENCE [LARGE SCALE GENOMIC DNA]</scope>
    <source>
        <strain evidence="1 2">AS2.23</strain>
    </source>
</reference>